<dbReference type="GO" id="GO:0046872">
    <property type="term" value="F:metal ion binding"/>
    <property type="evidence" value="ECO:0007669"/>
    <property type="project" value="UniProtKB-KW"/>
</dbReference>
<dbReference type="Pfam" id="PF07282">
    <property type="entry name" value="Cas12f1-like_TNB"/>
    <property type="match status" value="1"/>
</dbReference>
<dbReference type="GO" id="GO:0006310">
    <property type="term" value="P:DNA recombination"/>
    <property type="evidence" value="ECO:0007669"/>
    <property type="project" value="UniProtKB-KW"/>
</dbReference>
<feature type="domain" description="Transposase putative helix-turn-helix" evidence="9">
    <location>
        <begin position="1"/>
        <end position="45"/>
    </location>
</feature>
<keyword evidence="2" id="KW-0815">Transposition</keyword>
<dbReference type="GO" id="GO:0003677">
    <property type="term" value="F:DNA binding"/>
    <property type="evidence" value="ECO:0007669"/>
    <property type="project" value="UniProtKB-KW"/>
</dbReference>
<dbReference type="AlphaFoldDB" id="A0A1Q6DUQ4"/>
<dbReference type="Proteomes" id="UP000185744">
    <property type="component" value="Unassembled WGS sequence"/>
</dbReference>
<dbReference type="NCBIfam" id="NF040570">
    <property type="entry name" value="guided_TnpB"/>
    <property type="match status" value="1"/>
</dbReference>
<dbReference type="InParanoid" id="A0A1Q6DUQ4"/>
<evidence type="ECO:0000256" key="4">
    <source>
        <dbReference type="ARBA" id="ARBA00022833"/>
    </source>
</evidence>
<dbReference type="InterPro" id="IPR021027">
    <property type="entry name" value="Transposase_put_HTH"/>
</dbReference>
<keyword evidence="4" id="KW-0862">Zinc</keyword>
<comment type="caution">
    <text evidence="10">The sequence shown here is derived from an EMBL/GenBank/DDBJ whole genome shotgun (WGS) entry which is preliminary data.</text>
</comment>
<protein>
    <submittedName>
        <fullName evidence="10">IS605 OrfB-like transposable element containing RNAse H-like and Zn finger domain</fullName>
    </submittedName>
</protein>
<proteinExistence type="inferred from homology"/>
<gene>
    <name evidence="10" type="ORF">BTN85_0571</name>
</gene>
<dbReference type="InterPro" id="IPR010095">
    <property type="entry name" value="Cas12f1-like_TNB"/>
</dbReference>
<evidence type="ECO:0000313" key="11">
    <source>
        <dbReference type="Proteomes" id="UP000185744"/>
    </source>
</evidence>
<evidence type="ECO:0000256" key="6">
    <source>
        <dbReference type="ARBA" id="ARBA00023172"/>
    </source>
</evidence>
<feature type="domain" description="Cas12f1-like TNB" evidence="8">
    <location>
        <begin position="316"/>
        <end position="379"/>
    </location>
</feature>
<evidence type="ECO:0000256" key="1">
    <source>
        <dbReference type="ARBA" id="ARBA00008761"/>
    </source>
</evidence>
<reference evidence="10" key="1">
    <citation type="submission" date="2016-12" db="EMBL/GenBank/DDBJ databases">
        <title>Discovery of methanogenic haloarchaea.</title>
        <authorList>
            <person name="Sorokin D.Y."/>
            <person name="Makarova K.S."/>
            <person name="Abbas B."/>
            <person name="Ferrer M."/>
            <person name="Golyshin P.N."/>
        </authorList>
    </citation>
    <scope>NUCLEOTIDE SEQUENCE [LARGE SCALE GENOMIC DNA]</scope>
    <source>
        <strain evidence="10">HMET1</strain>
    </source>
</reference>
<evidence type="ECO:0000256" key="3">
    <source>
        <dbReference type="ARBA" id="ARBA00022723"/>
    </source>
</evidence>
<organism evidence="10 11">
    <name type="scientific">Methanohalarchaeum thermophilum</name>
    <dbReference type="NCBI Taxonomy" id="1903181"/>
    <lineage>
        <taxon>Archaea</taxon>
        <taxon>Methanobacteriati</taxon>
        <taxon>Methanobacteriota</taxon>
        <taxon>Methanonatronarchaeia</taxon>
        <taxon>Methanonatronarchaeales</taxon>
        <taxon>Methanonatronarchaeaceae</taxon>
        <taxon>Candidatus Methanohalarchaeum</taxon>
    </lineage>
</organism>
<evidence type="ECO:0000259" key="9">
    <source>
        <dbReference type="Pfam" id="PF12323"/>
    </source>
</evidence>
<sequence>MQLTQKIKIEPTEEQEEVLTSLSEICRLLYNFSLKERIENWKENKNKPKEERNYITYTDQQNKLPKLKEEYPKYNWVYLKVLQMILKKLDANYKSFFSLWKKGDNKAKPPRFKGSKYFTNLCYNQSGFKIKKEEIKFSHNHPDKTELSFDIPTKFHLEDKNIKQIEIFRDEIKEEYYISISYEVDTPKYKDNGKYQAFDLGVNKHIGVNMSGKFVEFKNPRPDKYWQSKIEEVQSKKDRCKKGSNRWKWYNKKLQQMKRKLANQMKDWQHKLSKKIVENTKANTIVVGDLDTKDMAQNNKNVEGLNRSLQNTGTIGRFVRFLIYKAELVGKKVIEINEANTTKKCCVCGKKQDMPLHKRTYKCDCGNEIDRDKNSAINIMNRFLSQERSVNEQSSFMEDFLRQTGLEYANQQMSKHSQETPSSRTT</sequence>
<feature type="domain" description="Probable transposase IS891/IS1136/IS1341" evidence="7">
    <location>
        <begin position="179"/>
        <end position="298"/>
    </location>
</feature>
<dbReference type="InterPro" id="IPR001959">
    <property type="entry name" value="Transposase"/>
</dbReference>
<dbReference type="NCBIfam" id="TIGR01766">
    <property type="entry name" value="IS200/IS605 family accessory protein TnpB-like domain"/>
    <property type="match status" value="1"/>
</dbReference>
<name>A0A1Q6DUQ4_METT1</name>
<comment type="similarity">
    <text evidence="1">In the C-terminal section; belongs to the transposase 35 family.</text>
</comment>
<keyword evidence="6" id="KW-0233">DNA recombination</keyword>
<dbReference type="EMBL" id="MSDW01000001">
    <property type="protein sequence ID" value="OKY78086.1"/>
    <property type="molecule type" value="Genomic_DNA"/>
</dbReference>
<dbReference type="GO" id="GO:0032196">
    <property type="term" value="P:transposition"/>
    <property type="evidence" value="ECO:0007669"/>
    <property type="project" value="UniProtKB-KW"/>
</dbReference>
<evidence type="ECO:0000256" key="5">
    <source>
        <dbReference type="ARBA" id="ARBA00023125"/>
    </source>
</evidence>
<dbReference type="Pfam" id="PF12323">
    <property type="entry name" value="HTH_OrfB_IS605"/>
    <property type="match status" value="1"/>
</dbReference>
<evidence type="ECO:0000256" key="2">
    <source>
        <dbReference type="ARBA" id="ARBA00022578"/>
    </source>
</evidence>
<evidence type="ECO:0000259" key="8">
    <source>
        <dbReference type="Pfam" id="PF07282"/>
    </source>
</evidence>
<dbReference type="STRING" id="1903181.BTN85_0571"/>
<keyword evidence="5" id="KW-0238">DNA-binding</keyword>
<keyword evidence="11" id="KW-1185">Reference proteome</keyword>
<keyword evidence="3" id="KW-0479">Metal-binding</keyword>
<evidence type="ECO:0000259" key="7">
    <source>
        <dbReference type="Pfam" id="PF01385"/>
    </source>
</evidence>
<accession>A0A1Q6DUQ4</accession>
<dbReference type="Pfam" id="PF01385">
    <property type="entry name" value="OrfB_IS605"/>
    <property type="match status" value="1"/>
</dbReference>
<evidence type="ECO:0000313" key="10">
    <source>
        <dbReference type="EMBL" id="OKY78086.1"/>
    </source>
</evidence>